<dbReference type="Proteomes" id="UP001060123">
    <property type="component" value="Plasmid pWSM1592_2"/>
</dbReference>
<keyword evidence="3" id="KW-0614">Plasmid</keyword>
<gene>
    <name evidence="2" type="ORF">EV132_1614</name>
    <name evidence="3" type="ORF">N2599_35050</name>
</gene>
<dbReference type="PANTHER" id="PTHR32175:SF26">
    <property type="entry name" value="PROTEIN, PUTATIVE, EXPRESSED-RELATED"/>
    <property type="match status" value="1"/>
</dbReference>
<dbReference type="PANTHER" id="PTHR32175">
    <property type="entry name" value="PROTEIN, PUTATIVE, EXPRESSED-RELATED"/>
    <property type="match status" value="1"/>
</dbReference>
<feature type="domain" description="Sulfotransferase" evidence="1">
    <location>
        <begin position="15"/>
        <end position="208"/>
    </location>
</feature>
<dbReference type="RefSeq" id="WP_051336868.1">
    <property type="nucleotide sequence ID" value="NZ_CP104145.1"/>
</dbReference>
<protein>
    <submittedName>
        <fullName evidence="2 3">Sulfotransferase</fullName>
    </submittedName>
</protein>
<evidence type="ECO:0000313" key="2">
    <source>
        <dbReference type="EMBL" id="TCU02346.1"/>
    </source>
</evidence>
<evidence type="ECO:0000313" key="5">
    <source>
        <dbReference type="Proteomes" id="UP001060123"/>
    </source>
</evidence>
<dbReference type="InterPro" id="IPR052796">
    <property type="entry name" value="Nod_factor_sulfotransferase"/>
</dbReference>
<dbReference type="Pfam" id="PF00685">
    <property type="entry name" value="Sulfotransfer_1"/>
    <property type="match status" value="1"/>
</dbReference>
<evidence type="ECO:0000313" key="4">
    <source>
        <dbReference type="Proteomes" id="UP000294576"/>
    </source>
</evidence>
<dbReference type="EMBL" id="SMBH01000061">
    <property type="protein sequence ID" value="TCU02346.1"/>
    <property type="molecule type" value="Genomic_DNA"/>
</dbReference>
<dbReference type="InterPro" id="IPR027417">
    <property type="entry name" value="P-loop_NTPase"/>
</dbReference>
<evidence type="ECO:0000259" key="1">
    <source>
        <dbReference type="Pfam" id="PF00685"/>
    </source>
</evidence>
<keyword evidence="5" id="KW-1185">Reference proteome</keyword>
<dbReference type="Proteomes" id="UP000294576">
    <property type="component" value="Unassembled WGS sequence"/>
</dbReference>
<geneLocation type="plasmid" evidence="3 5">
    <name>pWSM1592_2</name>
</geneLocation>
<reference evidence="3" key="2">
    <citation type="submission" date="2022-09" db="EMBL/GenBank/DDBJ databases">
        <title>Australian commercial rhizobial inoculants.</title>
        <authorList>
            <person name="Kohlmeier M.G."/>
            <person name="O'Hara G.W."/>
            <person name="Colombi E."/>
            <person name="Ramsay J.P."/>
            <person name="Terpolilli J."/>
        </authorList>
    </citation>
    <scope>NUCLEOTIDE SEQUENCE</scope>
    <source>
        <strain evidence="3">WSM1592</strain>
        <plasmid evidence="3">pWSM1592_2</plasmid>
    </source>
</reference>
<dbReference type="InterPro" id="IPR000863">
    <property type="entry name" value="Sulfotransferase_dom"/>
</dbReference>
<dbReference type="EMBL" id="CP104145">
    <property type="protein sequence ID" value="UWU19407.1"/>
    <property type="molecule type" value="Genomic_DNA"/>
</dbReference>
<reference evidence="2 4" key="1">
    <citation type="submission" date="2019-03" db="EMBL/GenBank/DDBJ databases">
        <title>Genomic Encyclopedia of Type Strains, Phase IV (KMG-V): Genome sequencing to study the core and pangenomes of soil and plant-associated prokaryotes.</title>
        <authorList>
            <person name="Whitman W."/>
        </authorList>
    </citation>
    <scope>NUCLEOTIDE SEQUENCE [LARGE SCALE GENOMIC DNA]</scope>
    <source>
        <strain evidence="2 4">Hc14</strain>
    </source>
</reference>
<dbReference type="Gene3D" id="3.40.50.300">
    <property type="entry name" value="P-loop containing nucleotide triphosphate hydrolases"/>
    <property type="match status" value="1"/>
</dbReference>
<dbReference type="AlphaFoldDB" id="A0A4R3PPY5"/>
<accession>A0A4R3PPY5</accession>
<keyword evidence="2" id="KW-0808">Transferase</keyword>
<dbReference type="OrthoDB" id="9800698at2"/>
<dbReference type="SUPFAM" id="SSF52540">
    <property type="entry name" value="P-loop containing nucleoside triphosphate hydrolases"/>
    <property type="match status" value="1"/>
</dbReference>
<name>A0A4R3PPY5_RHISU</name>
<dbReference type="GO" id="GO:0016740">
    <property type="term" value="F:transferase activity"/>
    <property type="evidence" value="ECO:0007669"/>
    <property type="project" value="UniProtKB-KW"/>
</dbReference>
<organism evidence="2 4">
    <name type="scientific">Rhizobium sullae</name>
    <name type="common">Rhizobium hedysari</name>
    <dbReference type="NCBI Taxonomy" id="50338"/>
    <lineage>
        <taxon>Bacteria</taxon>
        <taxon>Pseudomonadati</taxon>
        <taxon>Pseudomonadota</taxon>
        <taxon>Alphaproteobacteria</taxon>
        <taxon>Hyphomicrobiales</taxon>
        <taxon>Rhizobiaceae</taxon>
        <taxon>Rhizobium/Agrobacterium group</taxon>
        <taxon>Rhizobium</taxon>
    </lineage>
</organism>
<proteinExistence type="predicted"/>
<sequence length="254" mass="29237">MLIGTRTIRSTLSPEPFVVLGMPRTGTHYLEELLNEHPNVLSNGELLNTYDANWGDKDRLSGSDCELLERAFVRHPTRENKEVTHVGCKINEPQFRERPNFFSELARWPLLKVVLVVRRNTLESLRSLVQARQTRRWLKFSSDKPAAPPRPVKLSIAACEAYFKAAEDFHARVASAFEPTSIIQIEYEDLLRDPRACVATVFNFLDVSPLKLWGRGILQRQESRPLSETVRNFRELRDHFAYGPYAKFVDLDQG</sequence>
<evidence type="ECO:0000313" key="3">
    <source>
        <dbReference type="EMBL" id="UWU19407.1"/>
    </source>
</evidence>